<dbReference type="Proteomes" id="UP000198984">
    <property type="component" value="Unassembled WGS sequence"/>
</dbReference>
<name>A0A1H7Y9L3_9BACT</name>
<dbReference type="FunFam" id="2.60.120.1440:FF:000001">
    <property type="entry name" value="Putative anti-sigma factor"/>
    <property type="match status" value="1"/>
</dbReference>
<gene>
    <name evidence="4" type="ORF">SAMN04488505_104365</name>
</gene>
<sequence>MEKHEFLQLVNKYLAGTASLEEEQQVMQFLESFPAAQDWDEQLMGIKEQVEEKMLQRLLKTMDTLPQQRPKVRAIHAWIAVAATVAVLVVSSMIYFNLPNTHVQQPPAQRAQQTAPVLQPGGNKALLKLANGQTIVLNQAANGVVAMQGSTQIKKTAAGELVYEPGAAAQQAGNTFNTLTTPPGGQFQITLPDGTKVWLNAASSITFPTVFSGQERRVQLSGEAYFEVTKVSRNNSRMPFFVSTNGSVVEVLGTHFNVMAYPDAPNQETTLLEGAVQVTHGAQTQKITPGQQASVLNSTGAAIQVKQANIDAVMAWKEGLFLFDNTNIESAMNDIKRWYNATIIYNGPQPDVAFTGVLPRSTDVNTVLNMLASTRRVSFTVKGDIITVQKAKQRN</sequence>
<dbReference type="GO" id="GO:0016989">
    <property type="term" value="F:sigma factor antagonist activity"/>
    <property type="evidence" value="ECO:0007669"/>
    <property type="project" value="TreeGrafter"/>
</dbReference>
<dbReference type="Pfam" id="PF04773">
    <property type="entry name" value="FecR"/>
    <property type="match status" value="1"/>
</dbReference>
<dbReference type="InterPro" id="IPR032508">
    <property type="entry name" value="FecR_C"/>
</dbReference>
<evidence type="ECO:0000259" key="3">
    <source>
        <dbReference type="Pfam" id="PF16344"/>
    </source>
</evidence>
<dbReference type="EMBL" id="FOBB01000004">
    <property type="protein sequence ID" value="SEM42645.1"/>
    <property type="molecule type" value="Genomic_DNA"/>
</dbReference>
<dbReference type="RefSeq" id="WP_089915276.1">
    <property type="nucleotide sequence ID" value="NZ_FOBB01000004.1"/>
</dbReference>
<evidence type="ECO:0000313" key="5">
    <source>
        <dbReference type="Proteomes" id="UP000198984"/>
    </source>
</evidence>
<reference evidence="4 5" key="1">
    <citation type="submission" date="2016-10" db="EMBL/GenBank/DDBJ databases">
        <authorList>
            <person name="de Groot N.N."/>
        </authorList>
    </citation>
    <scope>NUCLEOTIDE SEQUENCE [LARGE SCALE GENOMIC DNA]</scope>
    <source>
        <strain evidence="4 5">DSM 21039</strain>
    </source>
</reference>
<dbReference type="Pfam" id="PF16344">
    <property type="entry name" value="FecR_C"/>
    <property type="match status" value="1"/>
</dbReference>
<dbReference type="PANTHER" id="PTHR30273:SF2">
    <property type="entry name" value="PROTEIN FECR"/>
    <property type="match status" value="1"/>
</dbReference>
<proteinExistence type="predicted"/>
<keyword evidence="5" id="KW-1185">Reference proteome</keyword>
<dbReference type="InterPro" id="IPR012373">
    <property type="entry name" value="Ferrdict_sens_TM"/>
</dbReference>
<protein>
    <submittedName>
        <fullName evidence="4">FecR family protein</fullName>
    </submittedName>
</protein>
<evidence type="ECO:0000256" key="1">
    <source>
        <dbReference type="SAM" id="Phobius"/>
    </source>
</evidence>
<feature type="domain" description="Protein FecR C-terminal" evidence="3">
    <location>
        <begin position="321"/>
        <end position="388"/>
    </location>
</feature>
<feature type="domain" description="FecR protein" evidence="2">
    <location>
        <begin position="178"/>
        <end position="277"/>
    </location>
</feature>
<dbReference type="InterPro" id="IPR006860">
    <property type="entry name" value="FecR"/>
</dbReference>
<feature type="transmembrane region" description="Helical" evidence="1">
    <location>
        <begin position="75"/>
        <end position="96"/>
    </location>
</feature>
<dbReference type="AlphaFoldDB" id="A0A1H7Y9L3"/>
<dbReference type="Gene3D" id="3.55.50.30">
    <property type="match status" value="1"/>
</dbReference>
<keyword evidence="1" id="KW-1133">Transmembrane helix</keyword>
<dbReference type="STRING" id="573321.SAMN04488505_104365"/>
<organism evidence="4 5">
    <name type="scientific">Chitinophaga rupis</name>
    <dbReference type="NCBI Taxonomy" id="573321"/>
    <lineage>
        <taxon>Bacteria</taxon>
        <taxon>Pseudomonadati</taxon>
        <taxon>Bacteroidota</taxon>
        <taxon>Chitinophagia</taxon>
        <taxon>Chitinophagales</taxon>
        <taxon>Chitinophagaceae</taxon>
        <taxon>Chitinophaga</taxon>
    </lineage>
</organism>
<dbReference type="OrthoDB" id="649653at2"/>
<evidence type="ECO:0000313" key="4">
    <source>
        <dbReference type="EMBL" id="SEM42645.1"/>
    </source>
</evidence>
<keyword evidence="1" id="KW-0812">Transmembrane</keyword>
<accession>A0A1H7Y9L3</accession>
<dbReference type="Gene3D" id="2.60.120.1440">
    <property type="match status" value="1"/>
</dbReference>
<keyword evidence="1" id="KW-0472">Membrane</keyword>
<evidence type="ECO:0000259" key="2">
    <source>
        <dbReference type="Pfam" id="PF04773"/>
    </source>
</evidence>
<dbReference type="PANTHER" id="PTHR30273">
    <property type="entry name" value="PERIPLASMIC SIGNAL SENSOR AND SIGMA FACTOR ACTIVATOR FECR-RELATED"/>
    <property type="match status" value="1"/>
</dbReference>